<evidence type="ECO:0000313" key="2">
    <source>
        <dbReference type="WBParaSite" id="nRc.2.0.1.t00496-RA"/>
    </source>
</evidence>
<dbReference type="WBParaSite" id="nRc.2.0.1.t00496-RA">
    <property type="protein sequence ID" value="nRc.2.0.1.t00496-RA"/>
    <property type="gene ID" value="nRc.2.0.1.g00496"/>
</dbReference>
<keyword evidence="1" id="KW-1185">Reference proteome</keyword>
<protein>
    <submittedName>
        <fullName evidence="2">Uncharacterized protein</fullName>
    </submittedName>
</protein>
<evidence type="ECO:0000313" key="1">
    <source>
        <dbReference type="Proteomes" id="UP000887565"/>
    </source>
</evidence>
<dbReference type="Proteomes" id="UP000887565">
    <property type="component" value="Unplaced"/>
</dbReference>
<organism evidence="1 2">
    <name type="scientific">Romanomermis culicivorax</name>
    <name type="common">Nematode worm</name>
    <dbReference type="NCBI Taxonomy" id="13658"/>
    <lineage>
        <taxon>Eukaryota</taxon>
        <taxon>Metazoa</taxon>
        <taxon>Ecdysozoa</taxon>
        <taxon>Nematoda</taxon>
        <taxon>Enoplea</taxon>
        <taxon>Dorylaimia</taxon>
        <taxon>Mermithida</taxon>
        <taxon>Mermithoidea</taxon>
        <taxon>Mermithidae</taxon>
        <taxon>Romanomermis</taxon>
    </lineage>
</organism>
<dbReference type="AlphaFoldDB" id="A0A915HGR5"/>
<name>A0A915HGR5_ROMCU</name>
<accession>A0A915HGR5</accession>
<sequence>DKADKKKTVVGHLDLLQDFSGSPNLTEIANSFAMNFESPRCYASYCYYCNAYSITYTVSNLGPN</sequence>
<reference evidence="2" key="1">
    <citation type="submission" date="2022-11" db="UniProtKB">
        <authorList>
            <consortium name="WormBaseParasite"/>
        </authorList>
    </citation>
    <scope>IDENTIFICATION</scope>
</reference>
<proteinExistence type="predicted"/>